<dbReference type="AlphaFoldDB" id="A0A0R2HVW3"/>
<dbReference type="GeneID" id="89587789"/>
<dbReference type="Proteomes" id="UP000051658">
    <property type="component" value="Unassembled WGS sequence"/>
</dbReference>
<dbReference type="InterPro" id="IPR007737">
    <property type="entry name" value="Mga_HTH"/>
</dbReference>
<evidence type="ECO:0000313" key="5">
    <source>
        <dbReference type="Proteomes" id="UP000051658"/>
    </source>
</evidence>
<evidence type="ECO:0000313" key="4">
    <source>
        <dbReference type="EMBL" id="KRN56848.1"/>
    </source>
</evidence>
<comment type="caution">
    <text evidence="4">The sequence shown here is derived from an EMBL/GenBank/DDBJ whole genome shotgun (WGS) entry which is preliminary data.</text>
</comment>
<keyword evidence="5" id="KW-1185">Reference proteome</keyword>
<dbReference type="PANTHER" id="PTHR30185">
    <property type="entry name" value="CRYPTIC BETA-GLUCOSIDE BGL OPERON ANTITERMINATOR"/>
    <property type="match status" value="1"/>
</dbReference>
<evidence type="ECO:0000256" key="2">
    <source>
        <dbReference type="ARBA" id="ARBA00023163"/>
    </source>
</evidence>
<dbReference type="InterPro" id="IPR050661">
    <property type="entry name" value="BglG_antiterminators"/>
</dbReference>
<gene>
    <name evidence="4" type="ORF">IV74_GL000495</name>
</gene>
<keyword evidence="1" id="KW-0805">Transcription regulation</keyword>
<keyword evidence="2" id="KW-0804">Transcription</keyword>
<dbReference type="EMBL" id="JQBS01000017">
    <property type="protein sequence ID" value="KRN56848.1"/>
    <property type="molecule type" value="Genomic_DNA"/>
</dbReference>
<evidence type="ECO:0000259" key="3">
    <source>
        <dbReference type="Pfam" id="PF05043"/>
    </source>
</evidence>
<proteinExistence type="predicted"/>
<feature type="domain" description="Mga helix-turn-helix" evidence="3">
    <location>
        <begin position="84"/>
        <end position="162"/>
    </location>
</feature>
<protein>
    <recommendedName>
        <fullName evidence="3">Mga helix-turn-helix domain-containing protein</fullName>
    </recommendedName>
</protein>
<evidence type="ECO:0000256" key="1">
    <source>
        <dbReference type="ARBA" id="ARBA00023015"/>
    </source>
</evidence>
<dbReference type="Gene3D" id="1.10.10.10">
    <property type="entry name" value="Winged helix-like DNA-binding domain superfamily/Winged helix DNA-binding domain"/>
    <property type="match status" value="1"/>
</dbReference>
<organism evidence="4 5">
    <name type="scientific">Carnobacterium divergens DSM 20623</name>
    <dbReference type="NCBI Taxonomy" id="1449336"/>
    <lineage>
        <taxon>Bacteria</taxon>
        <taxon>Bacillati</taxon>
        <taxon>Bacillota</taxon>
        <taxon>Bacilli</taxon>
        <taxon>Lactobacillales</taxon>
        <taxon>Carnobacteriaceae</taxon>
        <taxon>Carnobacterium</taxon>
    </lineage>
</organism>
<dbReference type="eggNOG" id="COG3711">
    <property type="taxonomic scope" value="Bacteria"/>
</dbReference>
<dbReference type="Pfam" id="PF05043">
    <property type="entry name" value="Mga"/>
    <property type="match status" value="1"/>
</dbReference>
<dbReference type="RefSeq" id="WP_034572311.1">
    <property type="nucleotide sequence ID" value="NZ_JQBS01000017.1"/>
</dbReference>
<name>A0A0R2HVW3_CARDV</name>
<dbReference type="PATRIC" id="fig|1449336.4.peg.508"/>
<dbReference type="InterPro" id="IPR036388">
    <property type="entry name" value="WH-like_DNA-bd_sf"/>
</dbReference>
<sequence length="474" mass="55979">MELNLDKRKQRVLDLLDFLEENLNKELPFTMLSDSLNVSDFIFDSVLKEFLVDVELNDLMDQIVFKIGNRTIFVTKIGLGRIKLASIYLQESIDFMILDDIFRNKFISITEFSYDNYVSRTNIYRRVAAIKELLESYQLKLSNSFKIVGDEVDISSFFMQMYYLVFSKEEFPFPEEVKASEERLIQLLMKEEQLKISSSVKLKINYLFGIRCMRLEGKFFLLHSKVAKKRVPTEAVASVYNSISQFLEKEWNLTGKKNELETNYLIALLIGENCFQSLDEQVLQNPEVCFFNEYFIKAFMTYFNVDKLPKTVEEELLKELTVLHYYVYYFENVVSMNQLILEREQAFSVYPKLFHFCQSLFCDIKGKVSIESQEFLRFHYYYAIINLVPAEICNPELKIYTDFSLGQSFKMAIDREILKFGYYNLKIEETLHEGVDIVISDVLEEVPSTISRALQWHIQPTQGDWENFKWSLDH</sequence>
<reference evidence="4 5" key="1">
    <citation type="journal article" date="2015" name="Genome Announc.">
        <title>Expanding the biotechnology potential of lactobacilli through comparative genomics of 213 strains and associated genera.</title>
        <authorList>
            <person name="Sun Z."/>
            <person name="Harris H.M."/>
            <person name="McCann A."/>
            <person name="Guo C."/>
            <person name="Argimon S."/>
            <person name="Zhang W."/>
            <person name="Yang X."/>
            <person name="Jeffery I.B."/>
            <person name="Cooney J.C."/>
            <person name="Kagawa T.F."/>
            <person name="Liu W."/>
            <person name="Song Y."/>
            <person name="Salvetti E."/>
            <person name="Wrobel A."/>
            <person name="Rasinkangas P."/>
            <person name="Parkhill J."/>
            <person name="Rea M.C."/>
            <person name="O'Sullivan O."/>
            <person name="Ritari J."/>
            <person name="Douillard F.P."/>
            <person name="Paul Ross R."/>
            <person name="Yang R."/>
            <person name="Briner A.E."/>
            <person name="Felis G.E."/>
            <person name="de Vos W.M."/>
            <person name="Barrangou R."/>
            <person name="Klaenhammer T.R."/>
            <person name="Caufield P.W."/>
            <person name="Cui Y."/>
            <person name="Zhang H."/>
            <person name="O'Toole P.W."/>
        </authorList>
    </citation>
    <scope>NUCLEOTIDE SEQUENCE [LARGE SCALE GENOMIC DNA]</scope>
    <source>
        <strain evidence="4 5">DSM 20623</strain>
    </source>
</reference>
<dbReference type="PANTHER" id="PTHR30185:SF18">
    <property type="entry name" value="TRANSCRIPTIONAL REGULATOR MTLR"/>
    <property type="match status" value="1"/>
</dbReference>
<accession>A0A0R2HVW3</accession>